<dbReference type="EMBL" id="KV018576">
    <property type="protein sequence ID" value="KZV16776.1"/>
    <property type="molecule type" value="Genomic_DNA"/>
</dbReference>
<keyword evidence="3" id="KW-1185">Reference proteome</keyword>
<accession>A0A2Z7A5P1</accession>
<feature type="region of interest" description="Disordered" evidence="1">
    <location>
        <begin position="200"/>
        <end position="244"/>
    </location>
</feature>
<proteinExistence type="predicted"/>
<reference evidence="2 3" key="1">
    <citation type="journal article" date="2015" name="Proc. Natl. Acad. Sci. U.S.A.">
        <title>The resurrection genome of Boea hygrometrica: A blueprint for survival of dehydration.</title>
        <authorList>
            <person name="Xiao L."/>
            <person name="Yang G."/>
            <person name="Zhang L."/>
            <person name="Yang X."/>
            <person name="Zhao S."/>
            <person name="Ji Z."/>
            <person name="Zhou Q."/>
            <person name="Hu M."/>
            <person name="Wang Y."/>
            <person name="Chen M."/>
            <person name="Xu Y."/>
            <person name="Jin H."/>
            <person name="Xiao X."/>
            <person name="Hu G."/>
            <person name="Bao F."/>
            <person name="Hu Y."/>
            <person name="Wan P."/>
            <person name="Li L."/>
            <person name="Deng X."/>
            <person name="Kuang T."/>
            <person name="Xiang C."/>
            <person name="Zhu J.K."/>
            <person name="Oliver M.J."/>
            <person name="He Y."/>
        </authorList>
    </citation>
    <scope>NUCLEOTIDE SEQUENCE [LARGE SCALE GENOMIC DNA]</scope>
    <source>
        <strain evidence="3">cv. XS01</strain>
    </source>
</reference>
<gene>
    <name evidence="2" type="ORF">F511_17352</name>
</gene>
<protein>
    <submittedName>
        <fullName evidence="2">Uncharacterized protein</fullName>
    </submittedName>
</protein>
<feature type="region of interest" description="Disordered" evidence="1">
    <location>
        <begin position="1"/>
        <end position="91"/>
    </location>
</feature>
<feature type="compositionally biased region" description="Basic residues" evidence="1">
    <location>
        <begin position="48"/>
        <end position="71"/>
    </location>
</feature>
<evidence type="ECO:0000313" key="2">
    <source>
        <dbReference type="EMBL" id="KZV16776.1"/>
    </source>
</evidence>
<organism evidence="2 3">
    <name type="scientific">Dorcoceras hygrometricum</name>
    <dbReference type="NCBI Taxonomy" id="472368"/>
    <lineage>
        <taxon>Eukaryota</taxon>
        <taxon>Viridiplantae</taxon>
        <taxon>Streptophyta</taxon>
        <taxon>Embryophyta</taxon>
        <taxon>Tracheophyta</taxon>
        <taxon>Spermatophyta</taxon>
        <taxon>Magnoliopsida</taxon>
        <taxon>eudicotyledons</taxon>
        <taxon>Gunneridae</taxon>
        <taxon>Pentapetalae</taxon>
        <taxon>asterids</taxon>
        <taxon>lamiids</taxon>
        <taxon>Lamiales</taxon>
        <taxon>Gesneriaceae</taxon>
        <taxon>Didymocarpoideae</taxon>
        <taxon>Trichosporeae</taxon>
        <taxon>Loxocarpinae</taxon>
        <taxon>Dorcoceras</taxon>
    </lineage>
</organism>
<name>A0A2Z7A5P1_9LAMI</name>
<dbReference type="Proteomes" id="UP000250235">
    <property type="component" value="Unassembled WGS sequence"/>
</dbReference>
<dbReference type="AlphaFoldDB" id="A0A2Z7A5P1"/>
<sequence length="244" mass="26895">MRSVVASHGPGSNPRGPNQTLEEIRPAVTTSPETRRSGGRPAAAIGNHVRRKGARQRTSSRHLARIQRRATPRPAPLSSRRNATAVREGGAQRCATIARGSAHRRNGRPPKLRQLAGNEARHLARGGAVRSASSGVRASDSDTILKASARPACVQRAHWCSSWLRHVRRRRAVDVRRHFGHLDLKFIETRLLRQPALEGLTRSARTDSPRRIGRKQFSGEDGRRRRTAGGDDGVYGEEGRRPSL</sequence>
<evidence type="ECO:0000256" key="1">
    <source>
        <dbReference type="SAM" id="MobiDB-lite"/>
    </source>
</evidence>
<evidence type="ECO:0000313" key="3">
    <source>
        <dbReference type="Proteomes" id="UP000250235"/>
    </source>
</evidence>